<proteinExistence type="predicted"/>
<evidence type="ECO:0000256" key="2">
    <source>
        <dbReference type="ARBA" id="ARBA00022617"/>
    </source>
</evidence>
<dbReference type="PRINTS" id="PR00605">
    <property type="entry name" value="CYTCHROMECIC"/>
</dbReference>
<keyword evidence="1" id="KW-0813">Transport</keyword>
<evidence type="ECO:0000256" key="8">
    <source>
        <dbReference type="SAM" id="SignalP"/>
    </source>
</evidence>
<reference evidence="11" key="1">
    <citation type="journal article" date="2019" name="Int. J. Syst. Evol. Microbiol.">
        <title>The Global Catalogue of Microorganisms (GCM) 10K type strain sequencing project: providing services to taxonomists for standard genome sequencing and annotation.</title>
        <authorList>
            <consortium name="The Broad Institute Genomics Platform"/>
            <consortium name="The Broad Institute Genome Sequencing Center for Infectious Disease"/>
            <person name="Wu L."/>
            <person name="Ma J."/>
        </authorList>
    </citation>
    <scope>NUCLEOTIDE SEQUENCE [LARGE SCALE GENOMIC DNA]</scope>
    <source>
        <strain evidence="11">JCM 15503</strain>
    </source>
</reference>
<keyword evidence="11" id="KW-1185">Reference proteome</keyword>
<feature type="domain" description="Cytochrome c" evidence="9">
    <location>
        <begin position="20"/>
        <end position="127"/>
    </location>
</feature>
<dbReference type="Gene3D" id="1.10.760.10">
    <property type="entry name" value="Cytochrome c-like domain"/>
    <property type="match status" value="3"/>
</dbReference>
<dbReference type="Pfam" id="PF00034">
    <property type="entry name" value="Cytochrom_C"/>
    <property type="match status" value="1"/>
</dbReference>
<evidence type="ECO:0000259" key="9">
    <source>
        <dbReference type="PROSITE" id="PS51007"/>
    </source>
</evidence>
<dbReference type="EMBL" id="BAAAEW010000011">
    <property type="protein sequence ID" value="GAA0750601.1"/>
    <property type="molecule type" value="Genomic_DNA"/>
</dbReference>
<feature type="chain" id="PRO_5047122030" description="Cytochrome c domain-containing protein" evidence="8">
    <location>
        <begin position="23"/>
        <end position="336"/>
    </location>
</feature>
<dbReference type="PROSITE" id="PS51007">
    <property type="entry name" value="CYTC"/>
    <property type="match status" value="3"/>
</dbReference>
<sequence length="336" mass="36117">MTRRARLLLLLATLLAAGPAAARDGQALFAERCQACHTVQDAPAAERWRVAFTQQGPSLAGAGSKFNPAWLVAWLQQPGSLHGGSYPYFRWVQRTPEGDRLPTRAFEHLALNAEEAQAAATYLGTLQAELQAFPPQPALAANTTRVLYDKVAACSGCHSPDAAAPRTGPLLSNAGQRLNPAWVDAFLHDPQQLGTVNMPKARLRMDQVAALAQYVLNPPPAEPASPAQAPAAGTPPKALDASAPRGALVYRVVCSQCHGVDGDGRGINARFLSVEPRNHRGPEMDKLGDEHLYRVIRYGGTAVDKSALMPSWASVLNDAEIQDVIAYLKTLRQRTD</sequence>
<keyword evidence="3 6" id="KW-0479">Metal-binding</keyword>
<evidence type="ECO:0000256" key="4">
    <source>
        <dbReference type="ARBA" id="ARBA00022982"/>
    </source>
</evidence>
<dbReference type="PANTHER" id="PTHR37823">
    <property type="entry name" value="CYTOCHROME C-553-LIKE"/>
    <property type="match status" value="1"/>
</dbReference>
<dbReference type="SUPFAM" id="SSF46626">
    <property type="entry name" value="Cytochrome c"/>
    <property type="match status" value="3"/>
</dbReference>
<name>A0ABP3VBR6_9BURK</name>
<comment type="caution">
    <text evidence="10">The sequence shown here is derived from an EMBL/GenBank/DDBJ whole genome shotgun (WGS) entry which is preliminary data.</text>
</comment>
<feature type="region of interest" description="Disordered" evidence="7">
    <location>
        <begin position="219"/>
        <end position="238"/>
    </location>
</feature>
<dbReference type="InterPro" id="IPR036909">
    <property type="entry name" value="Cyt_c-like_dom_sf"/>
</dbReference>
<keyword evidence="5 6" id="KW-0408">Iron</keyword>
<gene>
    <name evidence="10" type="ORF">GCM10009107_22520</name>
</gene>
<evidence type="ECO:0000256" key="1">
    <source>
        <dbReference type="ARBA" id="ARBA00022448"/>
    </source>
</evidence>
<keyword evidence="2 6" id="KW-0349">Heme</keyword>
<keyword evidence="8" id="KW-0732">Signal</keyword>
<evidence type="ECO:0000256" key="3">
    <source>
        <dbReference type="ARBA" id="ARBA00022723"/>
    </source>
</evidence>
<evidence type="ECO:0000256" key="7">
    <source>
        <dbReference type="SAM" id="MobiDB-lite"/>
    </source>
</evidence>
<dbReference type="PANTHER" id="PTHR37823:SF1">
    <property type="entry name" value="CYTOCHROME C-553-LIKE"/>
    <property type="match status" value="1"/>
</dbReference>
<dbReference type="Proteomes" id="UP001500279">
    <property type="component" value="Unassembled WGS sequence"/>
</dbReference>
<keyword evidence="4" id="KW-0249">Electron transport</keyword>
<dbReference type="InterPro" id="IPR008168">
    <property type="entry name" value="Cyt_C_IC"/>
</dbReference>
<feature type="compositionally biased region" description="Low complexity" evidence="7">
    <location>
        <begin position="224"/>
        <end position="238"/>
    </location>
</feature>
<dbReference type="InterPro" id="IPR051811">
    <property type="entry name" value="Cytochrome_c550/c551-like"/>
</dbReference>
<evidence type="ECO:0000313" key="11">
    <source>
        <dbReference type="Proteomes" id="UP001500279"/>
    </source>
</evidence>
<evidence type="ECO:0000256" key="6">
    <source>
        <dbReference type="PROSITE-ProRule" id="PRU00433"/>
    </source>
</evidence>
<dbReference type="Pfam" id="PF13442">
    <property type="entry name" value="Cytochrome_CBB3"/>
    <property type="match status" value="1"/>
</dbReference>
<feature type="domain" description="Cytochrome c" evidence="9">
    <location>
        <begin position="138"/>
        <end position="219"/>
    </location>
</feature>
<feature type="domain" description="Cytochrome c" evidence="9">
    <location>
        <begin position="241"/>
        <end position="332"/>
    </location>
</feature>
<organism evidence="10 11">
    <name type="scientific">Ideonella azotifigens</name>
    <dbReference type="NCBI Taxonomy" id="513160"/>
    <lineage>
        <taxon>Bacteria</taxon>
        <taxon>Pseudomonadati</taxon>
        <taxon>Pseudomonadota</taxon>
        <taxon>Betaproteobacteria</taxon>
        <taxon>Burkholderiales</taxon>
        <taxon>Sphaerotilaceae</taxon>
        <taxon>Ideonella</taxon>
    </lineage>
</organism>
<dbReference type="InterPro" id="IPR009056">
    <property type="entry name" value="Cyt_c-like_dom"/>
</dbReference>
<evidence type="ECO:0000256" key="5">
    <source>
        <dbReference type="ARBA" id="ARBA00023004"/>
    </source>
</evidence>
<evidence type="ECO:0000313" key="10">
    <source>
        <dbReference type="EMBL" id="GAA0750601.1"/>
    </source>
</evidence>
<feature type="signal peptide" evidence="8">
    <location>
        <begin position="1"/>
        <end position="22"/>
    </location>
</feature>
<accession>A0ABP3VBR6</accession>
<protein>
    <recommendedName>
        <fullName evidence="9">Cytochrome c domain-containing protein</fullName>
    </recommendedName>
</protein>
<dbReference type="RefSeq" id="WP_231012042.1">
    <property type="nucleotide sequence ID" value="NZ_BAAAEW010000011.1"/>
</dbReference>